<gene>
    <name evidence="2" type="ORF">N0V93_004282</name>
</gene>
<proteinExistence type="predicted"/>
<evidence type="ECO:0000256" key="1">
    <source>
        <dbReference type="SAM" id="SignalP"/>
    </source>
</evidence>
<dbReference type="AlphaFoldDB" id="A0A9W8YR70"/>
<organism evidence="2 3">
    <name type="scientific">Gnomoniopsis smithogilvyi</name>
    <dbReference type="NCBI Taxonomy" id="1191159"/>
    <lineage>
        <taxon>Eukaryota</taxon>
        <taxon>Fungi</taxon>
        <taxon>Dikarya</taxon>
        <taxon>Ascomycota</taxon>
        <taxon>Pezizomycotina</taxon>
        <taxon>Sordariomycetes</taxon>
        <taxon>Sordariomycetidae</taxon>
        <taxon>Diaporthales</taxon>
        <taxon>Gnomoniaceae</taxon>
        <taxon>Gnomoniopsis</taxon>
    </lineage>
</organism>
<reference evidence="2" key="1">
    <citation type="submission" date="2022-10" db="EMBL/GenBank/DDBJ databases">
        <title>Tapping the CABI collections for fungal endophytes: first genome assemblies for Collariella, Neodidymelliopsis, Ascochyta clinopodiicola, Didymella pomorum, Didymosphaeria variabile, Neocosmospora piperis and Neocucurbitaria cava.</title>
        <authorList>
            <person name="Hill R."/>
        </authorList>
    </citation>
    <scope>NUCLEOTIDE SEQUENCE</scope>
    <source>
        <strain evidence="2">IMI 355082</strain>
    </source>
</reference>
<dbReference type="EMBL" id="JAPEVB010000003">
    <property type="protein sequence ID" value="KAJ4390684.1"/>
    <property type="molecule type" value="Genomic_DNA"/>
</dbReference>
<dbReference type="OrthoDB" id="10468064at2759"/>
<protein>
    <submittedName>
        <fullName evidence="2">Uncharacterized protein</fullName>
    </submittedName>
</protein>
<comment type="caution">
    <text evidence="2">The sequence shown here is derived from an EMBL/GenBank/DDBJ whole genome shotgun (WGS) entry which is preliminary data.</text>
</comment>
<keyword evidence="1" id="KW-0732">Signal</keyword>
<evidence type="ECO:0000313" key="2">
    <source>
        <dbReference type="EMBL" id="KAJ4390684.1"/>
    </source>
</evidence>
<name>A0A9W8YR70_9PEZI</name>
<accession>A0A9W8YR70</accession>
<feature type="chain" id="PRO_5040778991" evidence="1">
    <location>
        <begin position="24"/>
        <end position="395"/>
    </location>
</feature>
<evidence type="ECO:0000313" key="3">
    <source>
        <dbReference type="Proteomes" id="UP001140453"/>
    </source>
</evidence>
<keyword evidence="3" id="KW-1185">Reference proteome</keyword>
<dbReference type="Proteomes" id="UP001140453">
    <property type="component" value="Unassembled WGS sequence"/>
</dbReference>
<feature type="signal peptide" evidence="1">
    <location>
        <begin position="1"/>
        <end position="23"/>
    </location>
</feature>
<sequence>MKLQHMIFTLLLLFLGLLDNAFGVTIHANGHPAFPRSPCSYIINGAGFASVICHFPTDAPDGGPSGHAGTHTPDLSYSALPDQINTSWTPVTETYTTTSVDVVHPLNCTQTYTDLSTELTSTTLDMKTATQTIVEIAGYSIIGTHTTTFLAPASSSTYSAIKTITIASSELLVPSSGTLTITGHLPPSVHSFTTVNAQKRGLSWGSAENGTDVLACCNHAKRSTWGNITTQTTGRPAYLTAAAIKPVPSLLDSPIQAASIDEHTQSSSSGVLVITVTNTYSVTPTSEHPQKTISSLKGATSWLIGSLATPNSTQPLPTALTMHNTSAVIHATSMAPETSSSMVHMTSIESDADKSTEVIGTVTPTSISAGSSAISKGLVLHIILAVLAMRLSFVV</sequence>